<feature type="compositionally biased region" description="Basic residues" evidence="1">
    <location>
        <begin position="95"/>
        <end position="104"/>
    </location>
</feature>
<evidence type="ECO:0000313" key="2">
    <source>
        <dbReference type="EMBL" id="KAK6168869.1"/>
    </source>
</evidence>
<sequence>MQRIQTSVIKASIAITECLNLIMKNRSEMPKKTTSALVGKLGDAIALNSNAVIEIILRRKHLTKPHLKEEYKPLCAPGAPVSFDELMGDDLARSMRRYYRHKPPEKKGGGKTQYTN</sequence>
<reference evidence="2 3" key="1">
    <citation type="submission" date="2024-01" db="EMBL/GenBank/DDBJ databases">
        <title>The genome of the rayed Mediterranean limpet Patella caerulea (Linnaeus, 1758).</title>
        <authorList>
            <person name="Anh-Thu Weber A."/>
            <person name="Halstead-Nussloch G."/>
        </authorList>
    </citation>
    <scope>NUCLEOTIDE SEQUENCE [LARGE SCALE GENOMIC DNA]</scope>
    <source>
        <strain evidence="2">AATW-2023a</strain>
        <tissue evidence="2">Whole specimen</tissue>
    </source>
</reference>
<organism evidence="2 3">
    <name type="scientific">Patella caerulea</name>
    <name type="common">Rayed Mediterranean limpet</name>
    <dbReference type="NCBI Taxonomy" id="87958"/>
    <lineage>
        <taxon>Eukaryota</taxon>
        <taxon>Metazoa</taxon>
        <taxon>Spiralia</taxon>
        <taxon>Lophotrochozoa</taxon>
        <taxon>Mollusca</taxon>
        <taxon>Gastropoda</taxon>
        <taxon>Patellogastropoda</taxon>
        <taxon>Patelloidea</taxon>
        <taxon>Patellidae</taxon>
        <taxon>Patella</taxon>
    </lineage>
</organism>
<keyword evidence="3" id="KW-1185">Reference proteome</keyword>
<name>A0AAN8GJS7_PATCE</name>
<comment type="caution">
    <text evidence="2">The sequence shown here is derived from an EMBL/GenBank/DDBJ whole genome shotgun (WGS) entry which is preliminary data.</text>
</comment>
<dbReference type="EMBL" id="JAZGQO010000015">
    <property type="protein sequence ID" value="KAK6168869.1"/>
    <property type="molecule type" value="Genomic_DNA"/>
</dbReference>
<feature type="region of interest" description="Disordered" evidence="1">
    <location>
        <begin position="95"/>
        <end position="116"/>
    </location>
</feature>
<dbReference type="PANTHER" id="PTHR34239:SF2">
    <property type="entry name" value="TRANSPOSABLE ELEMENT P TRANSPOSASE_THAP9 CONSERVED DOMAIN-CONTAINING PROTEIN"/>
    <property type="match status" value="1"/>
</dbReference>
<evidence type="ECO:0000256" key="1">
    <source>
        <dbReference type="SAM" id="MobiDB-lite"/>
    </source>
</evidence>
<protein>
    <submittedName>
        <fullName evidence="2">Uncharacterized protein</fullName>
    </submittedName>
</protein>
<proteinExistence type="predicted"/>
<dbReference type="Proteomes" id="UP001347796">
    <property type="component" value="Unassembled WGS sequence"/>
</dbReference>
<dbReference type="PANTHER" id="PTHR34239">
    <property type="entry name" value="APPLE DOMAIN-CONTAINING PROTEIN"/>
    <property type="match status" value="1"/>
</dbReference>
<gene>
    <name evidence="2" type="ORF">SNE40_020039</name>
</gene>
<evidence type="ECO:0000313" key="3">
    <source>
        <dbReference type="Proteomes" id="UP001347796"/>
    </source>
</evidence>
<dbReference type="AlphaFoldDB" id="A0AAN8GJS7"/>
<accession>A0AAN8GJS7</accession>